<sequence>MLEFIPDVQRLTNIFAQATAPTFFLGAVAGFVSLMSSRLAAITARMQKLNGIKDDDERRLKLKRDIVRLRRRARLLNGGIASSLVAGICATGLLVILFASEFFGLRYAYGAGFLFACATFALGVGLVRFFQETRMGLSEADEYE</sequence>
<gene>
    <name evidence="2" type="ORF">ABEG18_23710</name>
</gene>
<name>A0AAU7JEP3_9HYPH</name>
<organism evidence="2">
    <name type="scientific">Alsobacter sp. KACC 23698</name>
    <dbReference type="NCBI Taxonomy" id="3149229"/>
    <lineage>
        <taxon>Bacteria</taxon>
        <taxon>Pseudomonadati</taxon>
        <taxon>Pseudomonadota</taxon>
        <taxon>Alphaproteobacteria</taxon>
        <taxon>Hyphomicrobiales</taxon>
        <taxon>Alsobacteraceae</taxon>
        <taxon>Alsobacter</taxon>
    </lineage>
</organism>
<dbReference type="EMBL" id="CP157484">
    <property type="protein sequence ID" value="XBO38665.1"/>
    <property type="molecule type" value="Genomic_DNA"/>
</dbReference>
<feature type="transmembrane region" description="Helical" evidence="1">
    <location>
        <begin position="75"/>
        <end position="100"/>
    </location>
</feature>
<feature type="transmembrane region" description="Helical" evidence="1">
    <location>
        <begin position="20"/>
        <end position="41"/>
    </location>
</feature>
<keyword evidence="1" id="KW-0812">Transmembrane</keyword>
<evidence type="ECO:0000256" key="1">
    <source>
        <dbReference type="SAM" id="Phobius"/>
    </source>
</evidence>
<accession>A0AAU7JEP3</accession>
<protein>
    <submittedName>
        <fullName evidence="2">DUF2721 domain-containing protein</fullName>
    </submittedName>
</protein>
<keyword evidence="1" id="KW-1133">Transmembrane helix</keyword>
<dbReference type="InterPro" id="IPR021279">
    <property type="entry name" value="DUF2721"/>
</dbReference>
<reference evidence="2" key="1">
    <citation type="submission" date="2024-05" db="EMBL/GenBank/DDBJ databases">
        <authorList>
            <person name="Kim S."/>
            <person name="Heo J."/>
            <person name="Choi H."/>
            <person name="Choi Y."/>
            <person name="Kwon S.-W."/>
            <person name="Kim Y."/>
        </authorList>
    </citation>
    <scope>NUCLEOTIDE SEQUENCE</scope>
    <source>
        <strain evidence="2">KACC 23698</strain>
    </source>
</reference>
<evidence type="ECO:0000313" key="2">
    <source>
        <dbReference type="EMBL" id="XBO38665.1"/>
    </source>
</evidence>
<proteinExistence type="predicted"/>
<keyword evidence="1" id="KW-0472">Membrane</keyword>
<dbReference type="Pfam" id="PF11026">
    <property type="entry name" value="DUF2721"/>
    <property type="match status" value="1"/>
</dbReference>
<feature type="transmembrane region" description="Helical" evidence="1">
    <location>
        <begin position="106"/>
        <end position="127"/>
    </location>
</feature>
<dbReference type="AlphaFoldDB" id="A0AAU7JEP3"/>
<dbReference type="RefSeq" id="WP_406855506.1">
    <property type="nucleotide sequence ID" value="NZ_CP157484.1"/>
</dbReference>